<dbReference type="InterPro" id="IPR013486">
    <property type="entry name" value="SpoIID/LytB"/>
</dbReference>
<dbReference type="InterPro" id="IPR013517">
    <property type="entry name" value="FG-GAP"/>
</dbReference>
<sequence>MGVKKFPLVAAAVILSAPLLSVASTASAAPTPARAPAATSVPVETSAPASDSLATDPERGDATPAAGKIGAAAAGPVIGLRGRGFGHGRGMSQWGARGAAQQGLTAEQILAFYYPGTVSASVGNPDVRVRLTAMGSSPTVVAGEAGLTLTDGTCTQALTPANATSWRVSRVNVTDWKVEGYYTNVNGFTGWFPLVTSCTGFTTAKDLTFVGDGSVANSVLTLRTPSGAKQYRGALRATPVVLRGSGATVYTVGTVNVLAMDSYLRSVVPAEMPASWGLEAVKSQAVAARSYTAARLGSADGFDICDTTACQVYPGLTSSNPEHPNSDAAVTATSGQVRKYGSSIAVTEFSSTNGGQTVASSLPYQVAKADPYDGVYADAPDTWTYLTMPVTAIENAWPAVGTFRSMSISRDGKGAYFGGRATSLLLTGTKGTQTVGAESFRTAMNLRSTYFIPLGSSVGTDLAGNAFSDLIARDSTGKLLNYPGDGRGGWLAKVLLSSSFPATPEILAPGDFSGDGIPDLMTRSASTGVLTLHKGTAAGTLAPGTSIGSGWASFTAVIAPGDLDGDGAVDLLGRDASGTMWLYPSTGTGTWKSRVSKGGGWGGLQELEAVGDFDGDGGTDLMGKSATGALYLLRFSPTGAYLGAKAIGTGFGSYSGFTGMGDVDGDGAVDLVARDSTGVLWAYRGTGTGTFTTRRSIGSGWKTLTFGS</sequence>
<feature type="compositionally biased region" description="Low complexity" evidence="2">
    <location>
        <begin position="32"/>
        <end position="43"/>
    </location>
</feature>
<keyword evidence="6" id="KW-1185">Reference proteome</keyword>
<dbReference type="EMBL" id="BKBA01000003">
    <property type="protein sequence ID" value="GEQ12503.1"/>
    <property type="molecule type" value="Genomic_DNA"/>
</dbReference>
<comment type="caution">
    <text evidence="5">The sequence shown here is derived from an EMBL/GenBank/DDBJ whole genome shotgun (WGS) entry which is preliminary data.</text>
</comment>
<keyword evidence="1 3" id="KW-0732">Signal</keyword>
<feature type="region of interest" description="Disordered" evidence="2">
    <location>
        <begin position="32"/>
        <end position="68"/>
    </location>
</feature>
<dbReference type="Pfam" id="PF08486">
    <property type="entry name" value="SpoIID"/>
    <property type="match status" value="1"/>
</dbReference>
<dbReference type="SUPFAM" id="SSF69318">
    <property type="entry name" value="Integrin alpha N-terminal domain"/>
    <property type="match status" value="1"/>
</dbReference>
<organism evidence="5 6">
    <name type="scientific">Knoellia locipacati</name>
    <dbReference type="NCBI Taxonomy" id="882824"/>
    <lineage>
        <taxon>Bacteria</taxon>
        <taxon>Bacillati</taxon>
        <taxon>Actinomycetota</taxon>
        <taxon>Actinomycetes</taxon>
        <taxon>Micrococcales</taxon>
        <taxon>Intrasporangiaceae</taxon>
        <taxon>Knoellia</taxon>
    </lineage>
</organism>
<dbReference type="GO" id="GO:0030435">
    <property type="term" value="P:sporulation resulting in formation of a cellular spore"/>
    <property type="evidence" value="ECO:0007669"/>
    <property type="project" value="InterPro"/>
</dbReference>
<accession>A0A512SX23</accession>
<evidence type="ECO:0000256" key="2">
    <source>
        <dbReference type="SAM" id="MobiDB-lite"/>
    </source>
</evidence>
<evidence type="ECO:0000256" key="3">
    <source>
        <dbReference type="SAM" id="SignalP"/>
    </source>
</evidence>
<gene>
    <name evidence="5" type="ORF">KLO01_05500</name>
</gene>
<dbReference type="InterPro" id="IPR028994">
    <property type="entry name" value="Integrin_alpha_N"/>
</dbReference>
<dbReference type="NCBIfam" id="TIGR02669">
    <property type="entry name" value="SpoIID_LytB"/>
    <property type="match status" value="1"/>
</dbReference>
<evidence type="ECO:0000313" key="5">
    <source>
        <dbReference type="EMBL" id="GEQ12503.1"/>
    </source>
</evidence>
<dbReference type="InterPro" id="IPR013693">
    <property type="entry name" value="SpoIID/LytB_N"/>
</dbReference>
<dbReference type="Proteomes" id="UP000321793">
    <property type="component" value="Unassembled WGS sequence"/>
</dbReference>
<evidence type="ECO:0000256" key="1">
    <source>
        <dbReference type="ARBA" id="ARBA00022729"/>
    </source>
</evidence>
<name>A0A512SX23_9MICO</name>
<protein>
    <recommendedName>
        <fullName evidence="4">Sporulation stage II protein D amidase enhancer LytB N-terminal domain-containing protein</fullName>
    </recommendedName>
</protein>
<feature type="signal peptide" evidence="3">
    <location>
        <begin position="1"/>
        <end position="28"/>
    </location>
</feature>
<proteinExistence type="predicted"/>
<feature type="domain" description="Sporulation stage II protein D amidase enhancer LytB N-terminal" evidence="4">
    <location>
        <begin position="252"/>
        <end position="340"/>
    </location>
</feature>
<reference evidence="5 6" key="1">
    <citation type="submission" date="2019-07" db="EMBL/GenBank/DDBJ databases">
        <title>Whole genome shotgun sequence of Knoellia locipacati NBRC 109775.</title>
        <authorList>
            <person name="Hosoyama A."/>
            <person name="Uohara A."/>
            <person name="Ohji S."/>
            <person name="Ichikawa N."/>
        </authorList>
    </citation>
    <scope>NUCLEOTIDE SEQUENCE [LARGE SCALE GENOMIC DNA]</scope>
    <source>
        <strain evidence="5 6">NBRC 109775</strain>
    </source>
</reference>
<dbReference type="AlphaFoldDB" id="A0A512SX23"/>
<dbReference type="Pfam" id="PF13517">
    <property type="entry name" value="FG-GAP_3"/>
    <property type="match status" value="1"/>
</dbReference>
<feature type="chain" id="PRO_5022162089" description="Sporulation stage II protein D amidase enhancer LytB N-terminal domain-containing protein" evidence="3">
    <location>
        <begin position="29"/>
        <end position="708"/>
    </location>
</feature>
<evidence type="ECO:0000313" key="6">
    <source>
        <dbReference type="Proteomes" id="UP000321793"/>
    </source>
</evidence>
<dbReference type="PANTHER" id="PTHR44103">
    <property type="entry name" value="PROPROTEIN CONVERTASE P"/>
    <property type="match status" value="1"/>
</dbReference>
<dbReference type="PANTHER" id="PTHR44103:SF1">
    <property type="entry name" value="PROPROTEIN CONVERTASE P"/>
    <property type="match status" value="1"/>
</dbReference>
<evidence type="ECO:0000259" key="4">
    <source>
        <dbReference type="Pfam" id="PF08486"/>
    </source>
</evidence>